<dbReference type="GO" id="GO:0009055">
    <property type="term" value="F:electron transfer activity"/>
    <property type="evidence" value="ECO:0007669"/>
    <property type="project" value="InterPro"/>
</dbReference>
<reference evidence="7" key="2">
    <citation type="submission" date="2014-07" db="EMBL/GenBank/DDBJ databases">
        <title>Genome sequence of Mangrovimonas yunxiaonensis.</title>
        <authorList>
            <person name="Li Y."/>
            <person name="Zheng T."/>
        </authorList>
    </citation>
    <scope>NUCLEOTIDE SEQUENCE [LARGE SCALE GENOMIC DNA]</scope>
    <source>
        <strain evidence="7">LY01</strain>
    </source>
</reference>
<gene>
    <name evidence="6" type="ORF">IA57_10365</name>
</gene>
<protein>
    <recommendedName>
        <fullName evidence="5">Cytochrome c domain-containing protein</fullName>
    </recommendedName>
</protein>
<comment type="caution">
    <text evidence="6">The sequence shown here is derived from an EMBL/GenBank/DDBJ whole genome shotgun (WGS) entry which is preliminary data.</text>
</comment>
<evidence type="ECO:0000256" key="3">
    <source>
        <dbReference type="ARBA" id="ARBA00023004"/>
    </source>
</evidence>
<name>A0A084TJF7_9FLAO</name>
<sequence>MVNLKMLLVLVLVLTGFSCKEKTESKITQQAEMLVAEQDHPGKALLETNCYVCHSPTATFENRIAPPMWAVKRHYLEDGMGKAAFVAALQNWMENPTPENVKMPGAVEKFGIMPKMPLSKEHMAQIADYLYTFDVKQQGHGKHKKAKAAKPEIQGESYEERGMAYAMLTKGQLGKNLMGTIKKEGTLQAVSFCNEVAYPITDSVAMAHKVQIKRVSNKARNPKNSANAYATGLIEQYTKDMEAQKTPKAVVIEQDSTVKFYAPITTNTMCIQCHGTPGQDIKPEVYSRIKQLYPNDLAVGYDVDQVRGLWEITMKK</sequence>
<feature type="domain" description="Cytochrome c" evidence="5">
    <location>
        <begin position="37"/>
        <end position="134"/>
    </location>
</feature>
<keyword evidence="2 4" id="KW-0479">Metal-binding</keyword>
<evidence type="ECO:0000256" key="2">
    <source>
        <dbReference type="ARBA" id="ARBA00022723"/>
    </source>
</evidence>
<dbReference type="InterPro" id="IPR009056">
    <property type="entry name" value="Cyt_c-like_dom"/>
</dbReference>
<keyword evidence="3 4" id="KW-0408">Iron</keyword>
<dbReference type="SUPFAM" id="SSF46626">
    <property type="entry name" value="Cytochrome c"/>
    <property type="match status" value="1"/>
</dbReference>
<dbReference type="AlphaFoldDB" id="A0A084TJF7"/>
<evidence type="ECO:0000259" key="5">
    <source>
        <dbReference type="PROSITE" id="PS51007"/>
    </source>
</evidence>
<evidence type="ECO:0000313" key="7">
    <source>
        <dbReference type="Proteomes" id="UP000028521"/>
    </source>
</evidence>
<keyword evidence="7" id="KW-1185">Reference proteome</keyword>
<reference evidence="6 7" key="1">
    <citation type="journal article" date="2014" name="Genome Announc.">
        <title>Draft Genome Sequence of the Algicidal Bacterium Mangrovimonas yunxiaonensis Strain LY01.</title>
        <authorList>
            <person name="Li Y."/>
            <person name="Zhu H."/>
            <person name="Li C."/>
            <person name="Zhang H."/>
            <person name="Chen Z."/>
            <person name="Zheng W."/>
            <person name="Xu H."/>
            <person name="Zheng T."/>
        </authorList>
    </citation>
    <scope>NUCLEOTIDE SEQUENCE [LARGE SCALE GENOMIC DNA]</scope>
    <source>
        <strain evidence="6 7">LY01</strain>
    </source>
</reference>
<dbReference type="eggNOG" id="COG2010">
    <property type="taxonomic scope" value="Bacteria"/>
</dbReference>
<dbReference type="GO" id="GO:0046872">
    <property type="term" value="F:metal ion binding"/>
    <property type="evidence" value="ECO:0007669"/>
    <property type="project" value="UniProtKB-KW"/>
</dbReference>
<dbReference type="InterPro" id="IPR021796">
    <property type="entry name" value="Tll0287-like_dom"/>
</dbReference>
<accession>A0A084TJF7</accession>
<dbReference type="STRING" id="1197477.IA57_10365"/>
<dbReference type="PROSITE" id="PS51007">
    <property type="entry name" value="CYTC"/>
    <property type="match status" value="1"/>
</dbReference>
<evidence type="ECO:0000313" key="6">
    <source>
        <dbReference type="EMBL" id="KFB00843.1"/>
    </source>
</evidence>
<evidence type="ECO:0000256" key="4">
    <source>
        <dbReference type="PROSITE-ProRule" id="PRU00433"/>
    </source>
</evidence>
<dbReference type="Gene3D" id="1.10.760.10">
    <property type="entry name" value="Cytochrome c-like domain"/>
    <property type="match status" value="1"/>
</dbReference>
<dbReference type="PROSITE" id="PS51257">
    <property type="entry name" value="PROKAR_LIPOPROTEIN"/>
    <property type="match status" value="1"/>
</dbReference>
<dbReference type="Pfam" id="PF11845">
    <property type="entry name" value="Tll0287-like"/>
    <property type="match status" value="1"/>
</dbReference>
<keyword evidence="1 4" id="KW-0349">Heme</keyword>
<organism evidence="6 7">
    <name type="scientific">Mangrovimonas yunxiaonensis</name>
    <dbReference type="NCBI Taxonomy" id="1197477"/>
    <lineage>
        <taxon>Bacteria</taxon>
        <taxon>Pseudomonadati</taxon>
        <taxon>Bacteroidota</taxon>
        <taxon>Flavobacteriia</taxon>
        <taxon>Flavobacteriales</taxon>
        <taxon>Flavobacteriaceae</taxon>
        <taxon>Mangrovimonas</taxon>
    </lineage>
</organism>
<dbReference type="GO" id="GO:0020037">
    <property type="term" value="F:heme binding"/>
    <property type="evidence" value="ECO:0007669"/>
    <property type="project" value="InterPro"/>
</dbReference>
<evidence type="ECO:0000256" key="1">
    <source>
        <dbReference type="ARBA" id="ARBA00022617"/>
    </source>
</evidence>
<dbReference type="EMBL" id="JPFK01000007">
    <property type="protein sequence ID" value="KFB00843.1"/>
    <property type="molecule type" value="Genomic_DNA"/>
</dbReference>
<dbReference type="RefSeq" id="WP_036122745.1">
    <property type="nucleotide sequence ID" value="NZ_BMET01000004.1"/>
</dbReference>
<dbReference type="Proteomes" id="UP000028521">
    <property type="component" value="Unassembled WGS sequence"/>
</dbReference>
<proteinExistence type="predicted"/>
<dbReference type="InterPro" id="IPR036909">
    <property type="entry name" value="Cyt_c-like_dom_sf"/>
</dbReference>